<dbReference type="EMBL" id="CP032418">
    <property type="protein sequence ID" value="AYC28889.1"/>
    <property type="molecule type" value="Genomic_DNA"/>
</dbReference>
<dbReference type="KEGG" id="paek:D3873_03005"/>
<evidence type="ECO:0000313" key="4">
    <source>
        <dbReference type="Proteomes" id="UP000265725"/>
    </source>
</evidence>
<feature type="signal peptide" evidence="1">
    <location>
        <begin position="1"/>
        <end position="24"/>
    </location>
</feature>
<accession>A0A385YQ68</accession>
<dbReference type="Gene3D" id="3.40.33.10">
    <property type="entry name" value="CAP"/>
    <property type="match status" value="1"/>
</dbReference>
<keyword evidence="4" id="KW-1185">Reference proteome</keyword>
<keyword evidence="1" id="KW-0732">Signal</keyword>
<dbReference type="OrthoDB" id="9783944at2"/>
<evidence type="ECO:0000256" key="1">
    <source>
        <dbReference type="SAM" id="SignalP"/>
    </source>
</evidence>
<feature type="domain" description="SLH" evidence="2">
    <location>
        <begin position="87"/>
        <end position="145"/>
    </location>
</feature>
<feature type="domain" description="SLH" evidence="2">
    <location>
        <begin position="23"/>
        <end position="86"/>
    </location>
</feature>
<dbReference type="CDD" id="cd05379">
    <property type="entry name" value="CAP_bacterial"/>
    <property type="match status" value="1"/>
</dbReference>
<evidence type="ECO:0000313" key="3">
    <source>
        <dbReference type="EMBL" id="AYC28889.1"/>
    </source>
</evidence>
<evidence type="ECO:0000259" key="2">
    <source>
        <dbReference type="PROSITE" id="PS51272"/>
    </source>
</evidence>
<dbReference type="InterPro" id="IPR035940">
    <property type="entry name" value="CAP_sf"/>
</dbReference>
<dbReference type="AlphaFoldDB" id="A0A385YQ68"/>
<sequence length="351" mass="39615">MIQVKKLLLSILFLILLVPTQALAAGFSDVPTNHWAYASIDKLTKQNILNGYTNGTFLPSKPVTRAEAALIIARATVNNKPTSFQAKFTDVPKNHPAYNAIQSLTELGVFSNSVKFNPDKILWRSEMSKIIVEAYDIIVDDNNEVFFPDMSPRTWYFPYATTIAEVKISEGLTPLKFGPGYATTRAQLATFIDRAMTFKQKRDAGIITYDKTKKQYLDSTISTTDDFALETIHLVNIERAKEGLNPLKEDGSLSKIAFIKAKDMVENDYFDHVSPTYGQPWDMAKHFNYSYSYFGENIALGQRTPAEVVNDWMNSSGHRANILNPNYTQIGASAYKNSQGRIYWVHMFAKK</sequence>
<name>A0A385YQ68_9BACL</name>
<dbReference type="Proteomes" id="UP000265725">
    <property type="component" value="Chromosome"/>
</dbReference>
<dbReference type="Pfam" id="PF00395">
    <property type="entry name" value="SLH"/>
    <property type="match status" value="2"/>
</dbReference>
<dbReference type="PANTHER" id="PTHR31157:SF1">
    <property type="entry name" value="SCP DOMAIN-CONTAINING PROTEIN"/>
    <property type="match status" value="1"/>
</dbReference>
<dbReference type="InterPro" id="IPR014044">
    <property type="entry name" value="CAP_dom"/>
</dbReference>
<dbReference type="InterPro" id="IPR001119">
    <property type="entry name" value="SLH_dom"/>
</dbReference>
<reference evidence="4" key="1">
    <citation type="submission" date="2018-09" db="EMBL/GenBank/DDBJ databases">
        <authorList>
            <person name="Zhu H."/>
        </authorList>
    </citation>
    <scope>NUCLEOTIDE SEQUENCE [LARGE SCALE GENOMIC DNA]</scope>
    <source>
        <strain evidence="4">K2R23-3</strain>
    </source>
</reference>
<dbReference type="PANTHER" id="PTHR31157">
    <property type="entry name" value="SCP DOMAIN-CONTAINING PROTEIN"/>
    <property type="match status" value="1"/>
</dbReference>
<dbReference type="Pfam" id="PF00188">
    <property type="entry name" value="CAP"/>
    <property type="match status" value="1"/>
</dbReference>
<dbReference type="PROSITE" id="PS51272">
    <property type="entry name" value="SLH"/>
    <property type="match status" value="2"/>
</dbReference>
<feature type="chain" id="PRO_5017250268" evidence="1">
    <location>
        <begin position="25"/>
        <end position="351"/>
    </location>
</feature>
<organism evidence="3 4">
    <name type="scientific">Paenisporosarcina cavernae</name>
    <dbReference type="NCBI Taxonomy" id="2320858"/>
    <lineage>
        <taxon>Bacteria</taxon>
        <taxon>Bacillati</taxon>
        <taxon>Bacillota</taxon>
        <taxon>Bacilli</taxon>
        <taxon>Bacillales</taxon>
        <taxon>Caryophanaceae</taxon>
        <taxon>Paenisporosarcina</taxon>
    </lineage>
</organism>
<gene>
    <name evidence="3" type="ORF">D3873_03005</name>
</gene>
<proteinExistence type="predicted"/>
<protein>
    <submittedName>
        <fullName evidence="3">S-layer protein</fullName>
    </submittedName>
</protein>
<dbReference type="SUPFAM" id="SSF55797">
    <property type="entry name" value="PR-1-like"/>
    <property type="match status" value="1"/>
</dbReference>